<evidence type="ECO:0000259" key="2">
    <source>
        <dbReference type="PROSITE" id="PS50983"/>
    </source>
</evidence>
<evidence type="ECO:0000313" key="4">
    <source>
        <dbReference type="Proteomes" id="UP000023464"/>
    </source>
</evidence>
<evidence type="ECO:0000313" key="3">
    <source>
        <dbReference type="EMBL" id="EYU16814.1"/>
    </source>
</evidence>
<dbReference type="PANTHER" id="PTHR30535">
    <property type="entry name" value="VITAMIN B12-BINDING PROTEIN"/>
    <property type="match status" value="1"/>
</dbReference>
<dbReference type="SUPFAM" id="SSF53807">
    <property type="entry name" value="Helical backbone' metal receptor"/>
    <property type="match status" value="1"/>
</dbReference>
<feature type="domain" description="Fe/B12 periplasmic-binding" evidence="2">
    <location>
        <begin position="22"/>
        <end position="273"/>
    </location>
</feature>
<keyword evidence="1" id="KW-0732">Signal</keyword>
<sequence>MKQWLLTFALAVLSFNAFSTERIVTIGGDVSEIVFALGEGEKVVARDSTSQKPTELLTLPDVGYMRMLNPEGILSMNPTLVLTSELAKPSLALKQLQDSGVEVIQITGKAALEAIPEKIKTVAKAVNQAERGEQLIQQYQKSLAEIPTTTLPTRILFVMSHGGIMPMAAGQKTAADKMIRAVGATNAMQGFNNYRPLSQEGVIASAPDLLLVTEDGIKSMGGLDKIWQLPGLKHTPAGQKQQVLIVDDMGLLGFGLETPSVMKQLRQAAEKTQ</sequence>
<proteinExistence type="predicted"/>
<dbReference type="EMBL" id="JFGV01000006">
    <property type="protein sequence ID" value="EYU16814.1"/>
    <property type="molecule type" value="Genomic_DNA"/>
</dbReference>
<evidence type="ECO:0000256" key="1">
    <source>
        <dbReference type="SAM" id="SignalP"/>
    </source>
</evidence>
<dbReference type="RefSeq" id="WP_036775902.1">
    <property type="nucleotide sequence ID" value="NZ_CAWLTM010000109.1"/>
</dbReference>
<dbReference type="Pfam" id="PF01497">
    <property type="entry name" value="Peripla_BP_2"/>
    <property type="match status" value="1"/>
</dbReference>
<dbReference type="AlphaFoldDB" id="A0A022PMS2"/>
<dbReference type="InterPro" id="IPR002491">
    <property type="entry name" value="ABC_transptr_periplasmic_BD"/>
</dbReference>
<dbReference type="PANTHER" id="PTHR30535:SF4">
    <property type="entry name" value="HEMIN-BINDING PERIPLASMIC PROTEIN HMUT"/>
    <property type="match status" value="1"/>
</dbReference>
<gene>
    <name evidence="3" type="ORF">BA1DRAFT_00557</name>
</gene>
<comment type="caution">
    <text evidence="3">The sequence shown here is derived from an EMBL/GenBank/DDBJ whole genome shotgun (WGS) entry which is preliminary data.</text>
</comment>
<dbReference type="PROSITE" id="PS50983">
    <property type="entry name" value="FE_B12_PBP"/>
    <property type="match status" value="1"/>
</dbReference>
<dbReference type="CDD" id="cd01149">
    <property type="entry name" value="HutB"/>
    <property type="match status" value="1"/>
</dbReference>
<organism evidence="3 4">
    <name type="scientific">Photorhabdus aegyptia</name>
    <dbReference type="NCBI Taxonomy" id="2805098"/>
    <lineage>
        <taxon>Bacteria</taxon>
        <taxon>Pseudomonadati</taxon>
        <taxon>Pseudomonadota</taxon>
        <taxon>Gammaproteobacteria</taxon>
        <taxon>Enterobacterales</taxon>
        <taxon>Morganellaceae</taxon>
        <taxon>Photorhabdus</taxon>
    </lineage>
</organism>
<protein>
    <submittedName>
        <fullName evidence="3">ABC-type hemin transport system, periplasmic component</fullName>
    </submittedName>
</protein>
<name>A0A022PMS2_9GAMM</name>
<dbReference type="Gene3D" id="3.40.50.1980">
    <property type="entry name" value="Nitrogenase molybdenum iron protein domain"/>
    <property type="match status" value="2"/>
</dbReference>
<dbReference type="InterPro" id="IPR050902">
    <property type="entry name" value="ABC_Transporter_SBP"/>
</dbReference>
<accession>A0A022PMS2</accession>
<keyword evidence="4" id="KW-1185">Reference proteome</keyword>
<feature type="signal peptide" evidence="1">
    <location>
        <begin position="1"/>
        <end position="19"/>
    </location>
</feature>
<feature type="chain" id="PRO_5001506138" evidence="1">
    <location>
        <begin position="20"/>
        <end position="273"/>
    </location>
</feature>
<dbReference type="PATRIC" id="fig|1393736.3.peg.561"/>
<dbReference type="Proteomes" id="UP000023464">
    <property type="component" value="Unassembled WGS sequence"/>
</dbReference>
<reference evidence="3 4" key="1">
    <citation type="submission" date="2014-03" db="EMBL/GenBank/DDBJ databases">
        <title>Draft Genome of Photorhabdus luminescens BA1, an Egyptian Isolate.</title>
        <authorList>
            <person name="Ghazal S."/>
            <person name="Hurst S.G.IV."/>
            <person name="Morris K."/>
            <person name="Thomas K."/>
            <person name="Tisa L.S."/>
        </authorList>
    </citation>
    <scope>NUCLEOTIDE SEQUENCE [LARGE SCALE GENOMIC DNA]</scope>
    <source>
        <strain evidence="3 4">BA1</strain>
    </source>
</reference>